<feature type="transmembrane region" description="Helical" evidence="1">
    <location>
        <begin position="75"/>
        <end position="93"/>
    </location>
</feature>
<dbReference type="AlphaFoldDB" id="A0A8S3V424"/>
<keyword evidence="1" id="KW-0812">Transmembrane</keyword>
<evidence type="ECO:0000313" key="2">
    <source>
        <dbReference type="EMBL" id="CAG2251189.1"/>
    </source>
</evidence>
<evidence type="ECO:0000256" key="1">
    <source>
        <dbReference type="SAM" id="Phobius"/>
    </source>
</evidence>
<name>A0A8S3V424_MYTED</name>
<evidence type="ECO:0000313" key="3">
    <source>
        <dbReference type="Proteomes" id="UP000683360"/>
    </source>
</evidence>
<dbReference type="EMBL" id="CAJPWZ010003078">
    <property type="protein sequence ID" value="CAG2251189.1"/>
    <property type="molecule type" value="Genomic_DNA"/>
</dbReference>
<dbReference type="Proteomes" id="UP000683360">
    <property type="component" value="Unassembled WGS sequence"/>
</dbReference>
<organism evidence="2 3">
    <name type="scientific">Mytilus edulis</name>
    <name type="common">Blue mussel</name>
    <dbReference type="NCBI Taxonomy" id="6550"/>
    <lineage>
        <taxon>Eukaryota</taxon>
        <taxon>Metazoa</taxon>
        <taxon>Spiralia</taxon>
        <taxon>Lophotrochozoa</taxon>
        <taxon>Mollusca</taxon>
        <taxon>Bivalvia</taxon>
        <taxon>Autobranchia</taxon>
        <taxon>Pteriomorphia</taxon>
        <taxon>Mytilida</taxon>
        <taxon>Mytiloidea</taxon>
        <taxon>Mytilidae</taxon>
        <taxon>Mytilinae</taxon>
        <taxon>Mytilus</taxon>
    </lineage>
</organism>
<keyword evidence="1" id="KW-1133">Transmembrane helix</keyword>
<keyword evidence="3" id="KW-1185">Reference proteome</keyword>
<feature type="transmembrane region" description="Helical" evidence="1">
    <location>
        <begin position="100"/>
        <end position="124"/>
    </location>
</feature>
<gene>
    <name evidence="2" type="ORF">MEDL_62852</name>
</gene>
<sequence>MGLLDGLSKFALVSAILTAIGFIVHLIGYGAPYWYKKGNSHSGIWKSCFGSICSDYVGSGYNPEWLEAVEAFETLAFLAILGALIVMGLKLTVMKEQKIFSIFICLLQFASVGGILLGVIIYGAKFPSSSYGFAFVFEILASVIILVAGVFSFWIERCFSTCSINSSASESSIVNCIL</sequence>
<protein>
    <submittedName>
        <fullName evidence="2">Uncharacterized protein</fullName>
    </submittedName>
</protein>
<feature type="transmembrane region" description="Helical" evidence="1">
    <location>
        <begin position="12"/>
        <end position="35"/>
    </location>
</feature>
<comment type="caution">
    <text evidence="2">The sequence shown here is derived from an EMBL/GenBank/DDBJ whole genome shotgun (WGS) entry which is preliminary data.</text>
</comment>
<dbReference type="OrthoDB" id="6098647at2759"/>
<proteinExistence type="predicted"/>
<feature type="transmembrane region" description="Helical" evidence="1">
    <location>
        <begin position="130"/>
        <end position="155"/>
    </location>
</feature>
<keyword evidence="1" id="KW-0472">Membrane</keyword>
<accession>A0A8S3V424</accession>
<dbReference type="Gene3D" id="1.20.140.150">
    <property type="match status" value="1"/>
</dbReference>
<reference evidence="2" key="1">
    <citation type="submission" date="2021-03" db="EMBL/GenBank/DDBJ databases">
        <authorList>
            <person name="Bekaert M."/>
        </authorList>
    </citation>
    <scope>NUCLEOTIDE SEQUENCE</scope>
</reference>